<reference evidence="2 3" key="1">
    <citation type="submission" date="2018-11" db="EMBL/GenBank/DDBJ databases">
        <title>Genomic Encyclopedia of Type Strains, Phase IV (KMG-IV): sequencing the most valuable type-strain genomes for metagenomic binning, comparative biology and taxonomic classification.</title>
        <authorList>
            <person name="Goeker M."/>
        </authorList>
    </citation>
    <scope>NUCLEOTIDE SEQUENCE [LARGE SCALE GENOMIC DNA]</scope>
    <source>
        <strain evidence="2 3">DSM 18090</strain>
    </source>
</reference>
<dbReference type="Gene3D" id="3.40.50.1820">
    <property type="entry name" value="alpha/beta hydrolase"/>
    <property type="match status" value="1"/>
</dbReference>
<organism evidence="2 3">
    <name type="scientific">Aquisalibacillus elongatus</name>
    <dbReference type="NCBI Taxonomy" id="485577"/>
    <lineage>
        <taxon>Bacteria</taxon>
        <taxon>Bacillati</taxon>
        <taxon>Bacillota</taxon>
        <taxon>Bacilli</taxon>
        <taxon>Bacillales</taxon>
        <taxon>Bacillaceae</taxon>
        <taxon>Aquisalibacillus</taxon>
    </lineage>
</organism>
<dbReference type="Proteomes" id="UP000276443">
    <property type="component" value="Unassembled WGS sequence"/>
</dbReference>
<protein>
    <recommendedName>
        <fullName evidence="1">AB hydrolase-1 domain-containing protein</fullName>
    </recommendedName>
</protein>
<dbReference type="PANTHER" id="PTHR43358">
    <property type="entry name" value="ALPHA/BETA-HYDROLASE"/>
    <property type="match status" value="1"/>
</dbReference>
<proteinExistence type="predicted"/>
<dbReference type="SUPFAM" id="SSF53474">
    <property type="entry name" value="alpha/beta-Hydrolases"/>
    <property type="match status" value="1"/>
</dbReference>
<dbReference type="Pfam" id="PF12697">
    <property type="entry name" value="Abhydrolase_6"/>
    <property type="match status" value="1"/>
</dbReference>
<evidence type="ECO:0000259" key="1">
    <source>
        <dbReference type="Pfam" id="PF12697"/>
    </source>
</evidence>
<gene>
    <name evidence="2" type="ORF">EDC24_2916</name>
</gene>
<dbReference type="InterPro" id="IPR000073">
    <property type="entry name" value="AB_hydrolase_1"/>
</dbReference>
<evidence type="ECO:0000313" key="3">
    <source>
        <dbReference type="Proteomes" id="UP000276443"/>
    </source>
</evidence>
<name>A0A3N5AYP8_9BACI</name>
<dbReference type="AlphaFoldDB" id="A0A3N5AYP8"/>
<keyword evidence="3" id="KW-1185">Reference proteome</keyword>
<accession>A0A3N5AYP8</accession>
<dbReference type="InterPro" id="IPR052920">
    <property type="entry name" value="DNA-binding_regulatory"/>
</dbReference>
<feature type="domain" description="AB hydrolase-1" evidence="1">
    <location>
        <begin position="99"/>
        <end position="294"/>
    </location>
</feature>
<comment type="caution">
    <text evidence="2">The sequence shown here is derived from an EMBL/GenBank/DDBJ whole genome shotgun (WGS) entry which is preliminary data.</text>
</comment>
<dbReference type="RefSeq" id="WP_245998197.1">
    <property type="nucleotide sequence ID" value="NZ_RKRF01000014.1"/>
</dbReference>
<evidence type="ECO:0000313" key="2">
    <source>
        <dbReference type="EMBL" id="RPF50099.1"/>
    </source>
</evidence>
<dbReference type="InterPro" id="IPR029058">
    <property type="entry name" value="AB_hydrolase_fold"/>
</dbReference>
<dbReference type="PANTHER" id="PTHR43358:SF4">
    <property type="entry name" value="ALPHA_BETA HYDROLASE FOLD-1 DOMAIN-CONTAINING PROTEIN"/>
    <property type="match status" value="1"/>
</dbReference>
<sequence length="317" mass="36424">MTKKRWMKIGAVILSILLVADIIGSFYFYDLAIEREQKDFLQNNDDLVVSNEAMSVFTSGGWREWVDEQDFDYWELKSFDDLRLQGYYLEAEEPTEKTVVFAHGYLGKARDMGLYGEHYYEDLGYNILSVDLRGHGQSEGDYIGFGWHSRLDLLDWIDRLIEKQGEDAEIVLHGLSMGAASVLMSSGEDLPEQVSAIVADSPYTSVHDLFDYQMGRMFNLPSFPILHSTSLVTQMKSDFSFKEASALKQVKKADVPILYIHGNSDDFVPTRMTEELYENTNSEARLKVFEDSSHGEAYAIYKEEYIEVLNDFLKQYN</sequence>
<dbReference type="EMBL" id="RKRF01000014">
    <property type="protein sequence ID" value="RPF50099.1"/>
    <property type="molecule type" value="Genomic_DNA"/>
</dbReference>